<organism evidence="1 2">
    <name type="scientific">Vaccinium darrowii</name>
    <dbReference type="NCBI Taxonomy" id="229202"/>
    <lineage>
        <taxon>Eukaryota</taxon>
        <taxon>Viridiplantae</taxon>
        <taxon>Streptophyta</taxon>
        <taxon>Embryophyta</taxon>
        <taxon>Tracheophyta</taxon>
        <taxon>Spermatophyta</taxon>
        <taxon>Magnoliopsida</taxon>
        <taxon>eudicotyledons</taxon>
        <taxon>Gunneridae</taxon>
        <taxon>Pentapetalae</taxon>
        <taxon>asterids</taxon>
        <taxon>Ericales</taxon>
        <taxon>Ericaceae</taxon>
        <taxon>Vaccinioideae</taxon>
        <taxon>Vaccinieae</taxon>
        <taxon>Vaccinium</taxon>
    </lineage>
</organism>
<sequence length="151" mass="17799">MATPLHAVFDFLITALFKFLDLYYQGNGIASPFQTYPEAIWVAFVSLLLYCISYELEPRFTQVGRGGMRFFGSILSASMVSLLFRSRVSVVLYFLFILFANWGMLCSVIKLLWSWVHRRIVLLHFRAIRWINWRWWFAMPAYANRRGLLPL</sequence>
<gene>
    <name evidence="1" type="ORF">Vadar_011779</name>
</gene>
<name>A0ACB7ZBL6_9ERIC</name>
<evidence type="ECO:0000313" key="1">
    <source>
        <dbReference type="EMBL" id="KAH7862980.1"/>
    </source>
</evidence>
<dbReference type="Proteomes" id="UP000828048">
    <property type="component" value="Chromosome 12"/>
</dbReference>
<keyword evidence="2" id="KW-1185">Reference proteome</keyword>
<protein>
    <submittedName>
        <fullName evidence="1">Uncharacterized protein</fullName>
    </submittedName>
</protein>
<comment type="caution">
    <text evidence="1">The sequence shown here is derived from an EMBL/GenBank/DDBJ whole genome shotgun (WGS) entry which is preliminary data.</text>
</comment>
<reference evidence="1 2" key="1">
    <citation type="journal article" date="2021" name="Hortic Res">
        <title>High-quality reference genome and annotation aids understanding of berry development for evergreen blueberry (Vaccinium darrowii).</title>
        <authorList>
            <person name="Yu J."/>
            <person name="Hulse-Kemp A.M."/>
            <person name="Babiker E."/>
            <person name="Staton M."/>
        </authorList>
    </citation>
    <scope>NUCLEOTIDE SEQUENCE [LARGE SCALE GENOMIC DNA]</scope>
    <source>
        <strain evidence="2">cv. NJ 8807/NJ 8810</strain>
        <tissue evidence="1">Young leaf</tissue>
    </source>
</reference>
<evidence type="ECO:0000313" key="2">
    <source>
        <dbReference type="Proteomes" id="UP000828048"/>
    </source>
</evidence>
<dbReference type="EMBL" id="CM037162">
    <property type="protein sequence ID" value="KAH7862980.1"/>
    <property type="molecule type" value="Genomic_DNA"/>
</dbReference>
<proteinExistence type="predicted"/>
<accession>A0ACB7ZBL6</accession>